<accession>A0ABW7CA43</accession>
<keyword evidence="2" id="KW-1185">Reference proteome</keyword>
<reference evidence="2" key="1">
    <citation type="journal article" date="2024" name="Algal Res.">
        <title>Biochemical, toxicological and genomic investigation of a high-biomass producing Limnothrix strain isolated from Italian shallow drinking water reservoir.</title>
        <authorList>
            <person name="Simonazzi M."/>
            <person name="Shishido T.K."/>
            <person name="Delbaje E."/>
            <person name="Wahlsten M."/>
            <person name="Fewer D.P."/>
            <person name="Sivonen K."/>
            <person name="Pezzolesi L."/>
            <person name="Pistocchi R."/>
        </authorList>
    </citation>
    <scope>NUCLEOTIDE SEQUENCE [LARGE SCALE GENOMIC DNA]</scope>
    <source>
        <strain evidence="2">LRLZ20PSL1</strain>
    </source>
</reference>
<evidence type="ECO:0000313" key="1">
    <source>
        <dbReference type="EMBL" id="MFG3816984.1"/>
    </source>
</evidence>
<gene>
    <name evidence="1" type="ORF">VPK24_04995</name>
</gene>
<dbReference type="RefSeq" id="WP_393011005.1">
    <property type="nucleotide sequence ID" value="NZ_JAZAQF010000028.1"/>
</dbReference>
<comment type="caution">
    <text evidence="1">The sequence shown here is derived from an EMBL/GenBank/DDBJ whole genome shotgun (WGS) entry which is preliminary data.</text>
</comment>
<dbReference type="Proteomes" id="UP001604335">
    <property type="component" value="Unassembled WGS sequence"/>
</dbReference>
<organism evidence="1 2">
    <name type="scientific">Limnothrix redekei LRLZ20PSL1</name>
    <dbReference type="NCBI Taxonomy" id="3112953"/>
    <lineage>
        <taxon>Bacteria</taxon>
        <taxon>Bacillati</taxon>
        <taxon>Cyanobacteriota</taxon>
        <taxon>Cyanophyceae</taxon>
        <taxon>Pseudanabaenales</taxon>
        <taxon>Pseudanabaenaceae</taxon>
        <taxon>Limnothrix</taxon>
    </lineage>
</organism>
<dbReference type="EMBL" id="JAZAQF010000028">
    <property type="protein sequence ID" value="MFG3816984.1"/>
    <property type="molecule type" value="Genomic_DNA"/>
</dbReference>
<sequence length="213" mass="24416">MNYQQWRDQLFGQPARANPTFTELSPEIYTMPRHQAFDFIDRLLVDSEIHQKASPAQIGFGLNYIFSNSCSDFPLCYLESPEPRIVQGVKNLKYLYRHYFDRYCFVSDKSIQVIGSTPKGDRLSYLCYMFWDLFVLHPGYTAPSVIQAGLEVMSESLYSKNGNAIVSAIHGLGHWSLNNKQAVAILEKWLKHPSTQNSVIRSYALQAKTGYIQ</sequence>
<name>A0ABW7CA43_9CYAN</name>
<proteinExistence type="predicted"/>
<evidence type="ECO:0000313" key="2">
    <source>
        <dbReference type="Proteomes" id="UP001604335"/>
    </source>
</evidence>
<protein>
    <submittedName>
        <fullName evidence="1">Uncharacterized protein</fullName>
    </submittedName>
</protein>